<evidence type="ECO:0000256" key="4">
    <source>
        <dbReference type="ARBA" id="ARBA00022723"/>
    </source>
</evidence>
<dbReference type="Pfam" id="PF04055">
    <property type="entry name" value="Radical_SAM"/>
    <property type="match status" value="1"/>
</dbReference>
<comment type="cofactor">
    <cofactor evidence="1">
        <name>[4Fe-4S] cluster</name>
        <dbReference type="ChEBI" id="CHEBI:49883"/>
    </cofactor>
</comment>
<dbReference type="GO" id="GO:0006777">
    <property type="term" value="P:Mo-molybdopterin cofactor biosynthetic process"/>
    <property type="evidence" value="ECO:0007669"/>
    <property type="project" value="UniProtKB-KW"/>
</dbReference>
<gene>
    <name evidence="12" type="ORF">FAZ15_02490</name>
</gene>
<dbReference type="InterPro" id="IPR007197">
    <property type="entry name" value="rSAM"/>
</dbReference>
<keyword evidence="13" id="KW-1185">Reference proteome</keyword>
<dbReference type="OrthoDB" id="9763993at2"/>
<evidence type="ECO:0000256" key="9">
    <source>
        <dbReference type="ARBA" id="ARBA00023150"/>
    </source>
</evidence>
<dbReference type="InterPro" id="IPR040064">
    <property type="entry name" value="MoaA-like"/>
</dbReference>
<dbReference type="GO" id="GO:0051539">
    <property type="term" value="F:4 iron, 4 sulfur cluster binding"/>
    <property type="evidence" value="ECO:0007669"/>
    <property type="project" value="UniProtKB-KW"/>
</dbReference>
<dbReference type="InterPro" id="IPR058240">
    <property type="entry name" value="rSAM_sf"/>
</dbReference>
<dbReference type="SFLD" id="SFLDS00029">
    <property type="entry name" value="Radical_SAM"/>
    <property type="match status" value="1"/>
</dbReference>
<evidence type="ECO:0000259" key="11">
    <source>
        <dbReference type="PROSITE" id="PS51918"/>
    </source>
</evidence>
<dbReference type="InterPro" id="IPR050105">
    <property type="entry name" value="MoCo_biosynth_MoaA/MoaC"/>
</dbReference>
<dbReference type="AlphaFoldDB" id="A0A4U0P781"/>
<feature type="domain" description="Radical SAM core" evidence="11">
    <location>
        <begin position="7"/>
        <end position="223"/>
    </location>
</feature>
<evidence type="ECO:0000313" key="12">
    <source>
        <dbReference type="EMBL" id="TJZ63180.1"/>
    </source>
</evidence>
<keyword evidence="6" id="KW-0408">Iron</keyword>
<evidence type="ECO:0000256" key="1">
    <source>
        <dbReference type="ARBA" id="ARBA00001966"/>
    </source>
</evidence>
<proteinExistence type="predicted"/>
<keyword evidence="4" id="KW-0479">Metal-binding</keyword>
<sequence>MEKIQDQFGRSFRTLRISLINTCNFACTYCVCSDAPIKQEEPEGLIFSVDQLLQVIKELHQRLGLRTIRLTGGEPLLYKQLSPLIQGIIRLGIKDIKLTTNGLLLGRMAAELRSSGLLSVNVSLDAMDPAVFFKITRRDRLSQVLDGIKAAKAVGLNVKLNAVIIRRQNECQVLPLLRFAFQQKIKVRFLELMPMGHLFGTEKSDLFSQQELLALISEHYTITKQPKENAATATYWKTSEGEFGIIANESEPFCGDCDRLRLDMKGNIYGCLSSNQPIPIRDLTQGVHFDRQLEKALRQKQTLKFTGSNLSMLDIGG</sequence>
<keyword evidence="5" id="KW-0547">Nucleotide-binding</keyword>
<keyword evidence="3" id="KW-0949">S-adenosyl-L-methionine</keyword>
<dbReference type="PROSITE" id="PS51918">
    <property type="entry name" value="RADICAL_SAM"/>
    <property type="match status" value="1"/>
</dbReference>
<keyword evidence="10" id="KW-0456">Lyase</keyword>
<keyword evidence="8" id="KW-0342">GTP-binding</keyword>
<dbReference type="SFLD" id="SFLDG01386">
    <property type="entry name" value="main_SPASM_domain-containing"/>
    <property type="match status" value="1"/>
</dbReference>
<dbReference type="CDD" id="cd01335">
    <property type="entry name" value="Radical_SAM"/>
    <property type="match status" value="1"/>
</dbReference>
<evidence type="ECO:0000256" key="5">
    <source>
        <dbReference type="ARBA" id="ARBA00022741"/>
    </source>
</evidence>
<keyword evidence="7" id="KW-0411">Iron-sulfur</keyword>
<dbReference type="PANTHER" id="PTHR22960:SF0">
    <property type="entry name" value="MOLYBDENUM COFACTOR BIOSYNTHESIS PROTEIN 1"/>
    <property type="match status" value="1"/>
</dbReference>
<dbReference type="GO" id="GO:0061799">
    <property type="term" value="F:cyclic pyranopterin monophosphate synthase activity"/>
    <property type="evidence" value="ECO:0007669"/>
    <property type="project" value="TreeGrafter"/>
</dbReference>
<evidence type="ECO:0000256" key="8">
    <source>
        <dbReference type="ARBA" id="ARBA00023134"/>
    </source>
</evidence>
<evidence type="ECO:0000256" key="10">
    <source>
        <dbReference type="ARBA" id="ARBA00023239"/>
    </source>
</evidence>
<protein>
    <submittedName>
        <fullName evidence="12">Radical SAM protein</fullName>
    </submittedName>
</protein>
<evidence type="ECO:0000256" key="6">
    <source>
        <dbReference type="ARBA" id="ARBA00023004"/>
    </source>
</evidence>
<dbReference type="GO" id="GO:0061798">
    <property type="term" value="F:GTP 3',8'-cyclase activity"/>
    <property type="evidence" value="ECO:0007669"/>
    <property type="project" value="TreeGrafter"/>
</dbReference>
<organism evidence="12 13">
    <name type="scientific">Sphingobacterium olei</name>
    <dbReference type="NCBI Taxonomy" id="2571155"/>
    <lineage>
        <taxon>Bacteria</taxon>
        <taxon>Pseudomonadati</taxon>
        <taxon>Bacteroidota</taxon>
        <taxon>Sphingobacteriia</taxon>
        <taxon>Sphingobacteriales</taxon>
        <taxon>Sphingobacteriaceae</taxon>
        <taxon>Sphingobacterium</taxon>
    </lineage>
</organism>
<dbReference type="SUPFAM" id="SSF102114">
    <property type="entry name" value="Radical SAM enzymes"/>
    <property type="match status" value="1"/>
</dbReference>
<dbReference type="RefSeq" id="WP_136899726.1">
    <property type="nucleotide sequence ID" value="NZ_SUME01000001.1"/>
</dbReference>
<dbReference type="GO" id="GO:0005525">
    <property type="term" value="F:GTP binding"/>
    <property type="evidence" value="ECO:0007669"/>
    <property type="project" value="UniProtKB-KW"/>
</dbReference>
<accession>A0A4U0P781</accession>
<dbReference type="Pfam" id="PF06463">
    <property type="entry name" value="Mob_synth_C"/>
    <property type="match status" value="1"/>
</dbReference>
<dbReference type="Gene3D" id="3.20.20.70">
    <property type="entry name" value="Aldolase class I"/>
    <property type="match status" value="1"/>
</dbReference>
<keyword evidence="2" id="KW-0004">4Fe-4S</keyword>
<dbReference type="GO" id="GO:0046872">
    <property type="term" value="F:metal ion binding"/>
    <property type="evidence" value="ECO:0007669"/>
    <property type="project" value="UniProtKB-KW"/>
</dbReference>
<dbReference type="PANTHER" id="PTHR22960">
    <property type="entry name" value="MOLYBDOPTERIN COFACTOR SYNTHESIS PROTEIN A"/>
    <property type="match status" value="1"/>
</dbReference>
<evidence type="ECO:0000256" key="3">
    <source>
        <dbReference type="ARBA" id="ARBA00022691"/>
    </source>
</evidence>
<dbReference type="EMBL" id="SUME01000001">
    <property type="protein sequence ID" value="TJZ63180.1"/>
    <property type="molecule type" value="Genomic_DNA"/>
</dbReference>
<dbReference type="SFLD" id="SFLDG01067">
    <property type="entry name" value="SPASM/twitch_domain_containing"/>
    <property type="match status" value="1"/>
</dbReference>
<dbReference type="SFLD" id="SFLDG01383">
    <property type="entry name" value="cyclic_pyranopterin_phosphate"/>
    <property type="match status" value="1"/>
</dbReference>
<comment type="caution">
    <text evidence="12">The sequence shown here is derived from an EMBL/GenBank/DDBJ whole genome shotgun (WGS) entry which is preliminary data.</text>
</comment>
<name>A0A4U0P781_9SPHI</name>
<dbReference type="InterPro" id="IPR006638">
    <property type="entry name" value="Elp3/MiaA/NifB-like_rSAM"/>
</dbReference>
<dbReference type="InterPro" id="IPR013785">
    <property type="entry name" value="Aldolase_TIM"/>
</dbReference>
<dbReference type="InterPro" id="IPR010505">
    <property type="entry name" value="MoaA_twitch"/>
</dbReference>
<reference evidence="12 13" key="1">
    <citation type="submission" date="2019-04" db="EMBL/GenBank/DDBJ databases">
        <title>Sphingobacterium olei sp. nov., isolated from oil-contaminated soil.</title>
        <authorList>
            <person name="Liu B."/>
        </authorList>
    </citation>
    <scope>NUCLEOTIDE SEQUENCE [LARGE SCALE GENOMIC DNA]</scope>
    <source>
        <strain evidence="12 13">HAL-9</strain>
    </source>
</reference>
<dbReference type="SMART" id="SM00729">
    <property type="entry name" value="Elp3"/>
    <property type="match status" value="1"/>
</dbReference>
<dbReference type="Proteomes" id="UP000306808">
    <property type="component" value="Unassembled WGS sequence"/>
</dbReference>
<evidence type="ECO:0000256" key="2">
    <source>
        <dbReference type="ARBA" id="ARBA00022485"/>
    </source>
</evidence>
<evidence type="ECO:0000313" key="13">
    <source>
        <dbReference type="Proteomes" id="UP000306808"/>
    </source>
</evidence>
<keyword evidence="9" id="KW-0501">Molybdenum cofactor biosynthesis</keyword>
<evidence type="ECO:0000256" key="7">
    <source>
        <dbReference type="ARBA" id="ARBA00023014"/>
    </source>
</evidence>